<dbReference type="Proteomes" id="UP000239685">
    <property type="component" value="Unassembled WGS sequence"/>
</dbReference>
<dbReference type="EMBL" id="NIQP01000011">
    <property type="protein sequence ID" value="PPB70471.1"/>
    <property type="molecule type" value="Genomic_DNA"/>
</dbReference>
<evidence type="ECO:0000313" key="1">
    <source>
        <dbReference type="EMBL" id="PPB70471.1"/>
    </source>
</evidence>
<name>A0A855N1R7_CAMHY</name>
<evidence type="ECO:0000313" key="2">
    <source>
        <dbReference type="Proteomes" id="UP000239685"/>
    </source>
</evidence>
<comment type="caution">
    <text evidence="1">The sequence shown here is derived from an EMBL/GenBank/DDBJ whole genome shotgun (WGS) entry which is preliminary data.</text>
</comment>
<accession>A0A855N1R7</accession>
<dbReference type="RefSeq" id="WP_064019803.1">
    <property type="nucleotide sequence ID" value="NZ_JAHCUA010000037.1"/>
</dbReference>
<proteinExistence type="predicted"/>
<protein>
    <submittedName>
        <fullName evidence="1">Uncharacterized protein</fullName>
    </submittedName>
</protein>
<reference evidence="1 2" key="1">
    <citation type="submission" date="2017-06" db="EMBL/GenBank/DDBJ databases">
        <title>Updating the genomic taxonomy and epidemiology of Campylobacter hyointestinalis; discovery in New Zealand farmed ruminants.</title>
        <authorList>
            <person name="Wilkinson D.A."/>
            <person name="Fayaz A."/>
            <person name="Biggs P.J."/>
            <person name="Midwinter A.C."/>
        </authorList>
    </citation>
    <scope>NUCLEOTIDE SEQUENCE [LARGE SCALE GENOMIC DNA]</scope>
    <source>
        <strain evidence="1 2">S1614a</strain>
    </source>
</reference>
<dbReference type="AlphaFoldDB" id="A0A855N1R7"/>
<organism evidence="1 2">
    <name type="scientific">Campylobacter hyointestinalis subsp. hyointestinalis</name>
    <dbReference type="NCBI Taxonomy" id="91352"/>
    <lineage>
        <taxon>Bacteria</taxon>
        <taxon>Pseudomonadati</taxon>
        <taxon>Campylobacterota</taxon>
        <taxon>Epsilonproteobacteria</taxon>
        <taxon>Campylobacterales</taxon>
        <taxon>Campylobacteraceae</taxon>
        <taxon>Campylobacter</taxon>
    </lineage>
</organism>
<gene>
    <name evidence="1" type="ORF">CDQ78_08770</name>
</gene>
<sequence>MVEHARADALKIVKRIEHSSVLKSNKYSIGALFDSYIKQKTSHINAKLYAKNNKSDANLYTT</sequence>